<evidence type="ECO:0000259" key="2">
    <source>
        <dbReference type="Pfam" id="PF25342"/>
    </source>
</evidence>
<dbReference type="Pfam" id="PF25342">
    <property type="entry name" value="GT_PLOD"/>
    <property type="match status" value="1"/>
</dbReference>
<dbReference type="STRING" id="1555241.A0A4V1IV89"/>
<dbReference type="EMBL" id="ML014126">
    <property type="protein sequence ID" value="RKP03219.1"/>
    <property type="molecule type" value="Genomic_DNA"/>
</dbReference>
<dbReference type="InterPro" id="IPR057589">
    <property type="entry name" value="GT_PLOD"/>
</dbReference>
<feature type="region of interest" description="Disordered" evidence="1">
    <location>
        <begin position="336"/>
        <end position="362"/>
    </location>
</feature>
<evidence type="ECO:0000313" key="3">
    <source>
        <dbReference type="EMBL" id="RKP03219.1"/>
    </source>
</evidence>
<keyword evidence="4" id="KW-1185">Reference proteome</keyword>
<reference evidence="4" key="1">
    <citation type="journal article" date="2018" name="Nat. Microbiol.">
        <title>Leveraging single-cell genomics to expand the fungal tree of life.</title>
        <authorList>
            <person name="Ahrendt S.R."/>
            <person name="Quandt C.A."/>
            <person name="Ciobanu D."/>
            <person name="Clum A."/>
            <person name="Salamov A."/>
            <person name="Andreopoulos B."/>
            <person name="Cheng J.F."/>
            <person name="Woyke T."/>
            <person name="Pelin A."/>
            <person name="Henrissat B."/>
            <person name="Reynolds N.K."/>
            <person name="Benny G.L."/>
            <person name="Smith M.E."/>
            <person name="James T.Y."/>
            <person name="Grigoriev I.V."/>
        </authorList>
    </citation>
    <scope>NUCLEOTIDE SEQUENCE [LARGE SCALE GENOMIC DNA]</scope>
    <source>
        <strain evidence="4">ATCC 52028</strain>
    </source>
</reference>
<accession>A0A4V1IV89</accession>
<dbReference type="CDD" id="cd22997">
    <property type="entry name" value="GT_LH"/>
    <property type="match status" value="1"/>
</dbReference>
<gene>
    <name evidence="3" type="ORF">CXG81DRAFT_24104</name>
</gene>
<organism evidence="3 4">
    <name type="scientific">Caulochytrium protostelioides</name>
    <dbReference type="NCBI Taxonomy" id="1555241"/>
    <lineage>
        <taxon>Eukaryota</taxon>
        <taxon>Fungi</taxon>
        <taxon>Fungi incertae sedis</taxon>
        <taxon>Chytridiomycota</taxon>
        <taxon>Chytridiomycota incertae sedis</taxon>
        <taxon>Chytridiomycetes</taxon>
        <taxon>Caulochytriales</taxon>
        <taxon>Caulochytriaceae</taxon>
        <taxon>Caulochytrium</taxon>
    </lineage>
</organism>
<name>A0A4V1IV89_9FUNG</name>
<protein>
    <recommendedName>
        <fullName evidence="2">PLOD1-3-like GT domain-containing protein</fullName>
    </recommendedName>
</protein>
<evidence type="ECO:0000313" key="4">
    <source>
        <dbReference type="Proteomes" id="UP000274922"/>
    </source>
</evidence>
<dbReference type="OrthoDB" id="69177at2759"/>
<sequence>MRVLRRCPSGRILLPALVLAYIALRGLLLRLSHTHAATLNARLAALTPTPDAQPGDPIAPLQRQPDMLKCTTPQGNELFEHWVMPWLQWAKPPRCAAHIIRGDTNRASGLLAAQAADATSSLLISGAASHYLPRRPPASRNAQGYAPVVWGECESATQPGCDLVWAFFSNHCKPGGGELAEALERADIPLAVVGQGEPWRGWGYRIRRTYEWLVTVPSETIVIMSDADDVFLLPGCSREEIVQSFLQHDTDILWMAERYLWPDGSLWRQYPDIPPPPPSASGESLYKFLNAGGSIGFAGALRRVIFDVYQHDCFDDQLSFTHHFLRQVVPQFKSSYQMRGSRDANTEPGSHPNATDRVDPVSGVAVPRRPMVVKLDYYNSILMSTAGQSLSDIDVDPVTRRIRHKITGGRACILHQNGNKRVANMLNDLKTVFLHNGQLGVSPIAE</sequence>
<dbReference type="Proteomes" id="UP000274922">
    <property type="component" value="Unassembled WGS sequence"/>
</dbReference>
<dbReference type="AlphaFoldDB" id="A0A4V1IV89"/>
<proteinExistence type="predicted"/>
<evidence type="ECO:0000256" key="1">
    <source>
        <dbReference type="SAM" id="MobiDB-lite"/>
    </source>
</evidence>
<feature type="domain" description="PLOD1-3-like GT" evidence="2">
    <location>
        <begin position="181"/>
        <end position="327"/>
    </location>
</feature>